<evidence type="ECO:0000256" key="8">
    <source>
        <dbReference type="ARBA" id="ARBA00035585"/>
    </source>
</evidence>
<dbReference type="Pfam" id="PF02537">
    <property type="entry name" value="CRCB"/>
    <property type="match status" value="1"/>
</dbReference>
<dbReference type="Proteomes" id="UP000198122">
    <property type="component" value="Unassembled WGS sequence"/>
</dbReference>
<reference evidence="11 12" key="1">
    <citation type="submission" date="2017-06" db="EMBL/GenBank/DDBJ databases">
        <authorList>
            <person name="Kim H.J."/>
            <person name="Triplett B.A."/>
        </authorList>
    </citation>
    <scope>NUCLEOTIDE SEQUENCE [LARGE SCALE GENOMIC DNA]</scope>
    <source>
        <strain evidence="11 12">DSM 22179</strain>
    </source>
</reference>
<comment type="subcellular location">
    <subcellularLocation>
        <location evidence="1">Cell membrane</location>
        <topology evidence="1">Multi-pass membrane protein</topology>
    </subcellularLocation>
</comment>
<feature type="transmembrane region" description="Helical" evidence="10">
    <location>
        <begin position="35"/>
        <end position="56"/>
    </location>
</feature>
<evidence type="ECO:0000313" key="12">
    <source>
        <dbReference type="Proteomes" id="UP000198122"/>
    </source>
</evidence>
<evidence type="ECO:0000256" key="4">
    <source>
        <dbReference type="ARBA" id="ARBA00022989"/>
    </source>
</evidence>
<feature type="transmembrane region" description="Helical" evidence="10">
    <location>
        <begin position="82"/>
        <end position="100"/>
    </location>
</feature>
<keyword evidence="6" id="KW-0406">Ion transport</keyword>
<sequence length="140" mass="14248">MLSGQVLLWVLLGGAVGAVLRWAADRAGARWSPRFPELGVLAANVVASFLLGWVLGGELLLSDRALAAGEGFAAPLRGGRHWLVGAGLAGALSTFSSAVVQIARRLLAGHRVVAGGLFLATWLLCAGAARVGAWVAVGGL</sequence>
<keyword evidence="4 10" id="KW-1133">Transmembrane helix</keyword>
<evidence type="ECO:0000256" key="5">
    <source>
        <dbReference type="ARBA" id="ARBA00023136"/>
    </source>
</evidence>
<dbReference type="EMBL" id="FYEZ01000001">
    <property type="protein sequence ID" value="SNC63754.1"/>
    <property type="molecule type" value="Genomic_DNA"/>
</dbReference>
<dbReference type="GO" id="GO:0034220">
    <property type="term" value="P:monoatomic ion transmembrane transport"/>
    <property type="evidence" value="ECO:0007669"/>
    <property type="project" value="UniProtKB-KW"/>
</dbReference>
<dbReference type="RefSeq" id="WP_159461861.1">
    <property type="nucleotide sequence ID" value="NZ_FYEZ01000001.1"/>
</dbReference>
<dbReference type="GO" id="GO:0005886">
    <property type="term" value="C:plasma membrane"/>
    <property type="evidence" value="ECO:0007669"/>
    <property type="project" value="UniProtKB-SubCell"/>
</dbReference>
<dbReference type="AlphaFoldDB" id="A0A212TD58"/>
<keyword evidence="2 10" id="KW-1003">Cell membrane</keyword>
<evidence type="ECO:0000256" key="10">
    <source>
        <dbReference type="RuleBase" id="RU004340"/>
    </source>
</evidence>
<evidence type="ECO:0000256" key="7">
    <source>
        <dbReference type="ARBA" id="ARBA00035120"/>
    </source>
</evidence>
<evidence type="ECO:0000256" key="2">
    <source>
        <dbReference type="ARBA" id="ARBA00022475"/>
    </source>
</evidence>
<organism evidence="11 12">
    <name type="scientific">Kytococcus aerolatus</name>
    <dbReference type="NCBI Taxonomy" id="592308"/>
    <lineage>
        <taxon>Bacteria</taxon>
        <taxon>Bacillati</taxon>
        <taxon>Actinomycetota</taxon>
        <taxon>Actinomycetes</taxon>
        <taxon>Micrococcales</taxon>
        <taxon>Kytococcaceae</taxon>
        <taxon>Kytococcus</taxon>
    </lineage>
</organism>
<keyword evidence="5 10" id="KW-0472">Membrane</keyword>
<name>A0A212TD58_9MICO</name>
<dbReference type="InterPro" id="IPR003691">
    <property type="entry name" value="FluC"/>
</dbReference>
<keyword evidence="3 10" id="KW-0812">Transmembrane</keyword>
<evidence type="ECO:0000256" key="6">
    <source>
        <dbReference type="ARBA" id="ARBA00023303"/>
    </source>
</evidence>
<gene>
    <name evidence="11" type="ORF">SAMN05445756_0972</name>
</gene>
<keyword evidence="6" id="KW-0407">Ion channel</keyword>
<keyword evidence="6" id="KW-0813">Transport</keyword>
<evidence type="ECO:0000256" key="1">
    <source>
        <dbReference type="ARBA" id="ARBA00004651"/>
    </source>
</evidence>
<evidence type="ECO:0000256" key="9">
    <source>
        <dbReference type="ARBA" id="ARBA00049940"/>
    </source>
</evidence>
<evidence type="ECO:0000313" key="11">
    <source>
        <dbReference type="EMBL" id="SNC63754.1"/>
    </source>
</evidence>
<comment type="similarity">
    <text evidence="7 10">Belongs to the fluoride channel Fluc/FEX (TC 1.A.43) family.</text>
</comment>
<protein>
    <recommendedName>
        <fullName evidence="10">Fluoride-specific ion channel</fullName>
    </recommendedName>
</protein>
<accession>A0A212TD58</accession>
<evidence type="ECO:0000256" key="3">
    <source>
        <dbReference type="ARBA" id="ARBA00022692"/>
    </source>
</evidence>
<proteinExistence type="inferred from homology"/>
<comment type="catalytic activity">
    <reaction evidence="8">
        <text>fluoride(in) = fluoride(out)</text>
        <dbReference type="Rhea" id="RHEA:76159"/>
        <dbReference type="ChEBI" id="CHEBI:17051"/>
    </reaction>
    <physiologicalReaction direction="left-to-right" evidence="8">
        <dbReference type="Rhea" id="RHEA:76160"/>
    </physiologicalReaction>
</comment>
<comment type="function">
    <text evidence="9">Fluoride-specific ion channel. Important for reducing fluoride concentration in the cell, thus reducing its toxicity.</text>
</comment>
<feature type="transmembrane region" description="Helical" evidence="10">
    <location>
        <begin position="112"/>
        <end position="137"/>
    </location>
</feature>
<keyword evidence="12" id="KW-1185">Reference proteome</keyword>
<feature type="transmembrane region" description="Helical" evidence="10">
    <location>
        <begin position="6"/>
        <end position="23"/>
    </location>
</feature>